<dbReference type="RefSeq" id="WP_110806558.1">
    <property type="nucleotide sequence ID" value="NZ_QJTK01000013.1"/>
</dbReference>
<proteinExistence type="predicted"/>
<keyword evidence="3" id="KW-1185">Reference proteome</keyword>
<evidence type="ECO:0000256" key="1">
    <source>
        <dbReference type="SAM" id="MobiDB-lite"/>
    </source>
</evidence>
<name>A0A318TWC0_9RHOB</name>
<accession>A0A318TWC0</accession>
<reference evidence="2 3" key="1">
    <citation type="submission" date="2018-06" db="EMBL/GenBank/DDBJ databases">
        <title>Genomic Encyclopedia of Type Strains, Phase III (KMG-III): the genomes of soil and plant-associated and newly described type strains.</title>
        <authorList>
            <person name="Whitman W."/>
        </authorList>
    </citation>
    <scope>NUCLEOTIDE SEQUENCE [LARGE SCALE GENOMIC DNA]</scope>
    <source>
        <strain evidence="2 3">JA737</strain>
    </source>
</reference>
<feature type="region of interest" description="Disordered" evidence="1">
    <location>
        <begin position="56"/>
        <end position="82"/>
    </location>
</feature>
<organism evidence="2 3">
    <name type="scientific">Rhodobacter viridis</name>
    <dbReference type="NCBI Taxonomy" id="1054202"/>
    <lineage>
        <taxon>Bacteria</taxon>
        <taxon>Pseudomonadati</taxon>
        <taxon>Pseudomonadota</taxon>
        <taxon>Alphaproteobacteria</taxon>
        <taxon>Rhodobacterales</taxon>
        <taxon>Rhodobacter group</taxon>
        <taxon>Rhodobacter</taxon>
    </lineage>
</organism>
<dbReference type="AlphaFoldDB" id="A0A318TWC0"/>
<comment type="caution">
    <text evidence="2">The sequence shown here is derived from an EMBL/GenBank/DDBJ whole genome shotgun (WGS) entry which is preliminary data.</text>
</comment>
<protein>
    <submittedName>
        <fullName evidence="2">Uncharacterized protein</fullName>
    </submittedName>
</protein>
<evidence type="ECO:0000313" key="2">
    <source>
        <dbReference type="EMBL" id="PYF08190.1"/>
    </source>
</evidence>
<evidence type="ECO:0000313" key="3">
    <source>
        <dbReference type="Proteomes" id="UP000247727"/>
    </source>
</evidence>
<dbReference type="EMBL" id="QJTK01000013">
    <property type="protein sequence ID" value="PYF08190.1"/>
    <property type="molecule type" value="Genomic_DNA"/>
</dbReference>
<dbReference type="Proteomes" id="UP000247727">
    <property type="component" value="Unassembled WGS sequence"/>
</dbReference>
<sequence length="82" mass="8810">MAKICFTPPTASIAAHAAATNLLLTRITAIMHRAEKDPETAAIAAELRAALREAFPELQRTSDTQPPGWEPDGESLINPDES</sequence>
<gene>
    <name evidence="2" type="ORF">C8J30_11347</name>
</gene>